<feature type="compositionally biased region" description="Polar residues" evidence="5">
    <location>
        <begin position="484"/>
        <end position="496"/>
    </location>
</feature>
<evidence type="ECO:0000313" key="8">
    <source>
        <dbReference type="EMBL" id="KAJ2905953.1"/>
    </source>
</evidence>
<evidence type="ECO:0000256" key="1">
    <source>
        <dbReference type="ARBA" id="ARBA00004141"/>
    </source>
</evidence>
<evidence type="ECO:0000256" key="5">
    <source>
        <dbReference type="SAM" id="MobiDB-lite"/>
    </source>
</evidence>
<dbReference type="InterPro" id="IPR008521">
    <property type="entry name" value="Mg_trans_NIPA"/>
</dbReference>
<feature type="compositionally biased region" description="Gly residues" evidence="5">
    <location>
        <begin position="56"/>
        <end position="72"/>
    </location>
</feature>
<proteinExistence type="predicted"/>
<evidence type="ECO:0000256" key="2">
    <source>
        <dbReference type="ARBA" id="ARBA00022692"/>
    </source>
</evidence>
<dbReference type="AlphaFoldDB" id="A0AAD5RWV7"/>
<dbReference type="PANTHER" id="PTHR12570">
    <property type="match status" value="1"/>
</dbReference>
<feature type="chain" id="PRO_5042009067" evidence="7">
    <location>
        <begin position="26"/>
        <end position="773"/>
    </location>
</feature>
<feature type="transmembrane region" description="Helical" evidence="6">
    <location>
        <begin position="362"/>
        <end position="382"/>
    </location>
</feature>
<comment type="caution">
    <text evidence="8">The sequence shown here is derived from an EMBL/GenBank/DDBJ whole genome shotgun (WGS) entry which is preliminary data.</text>
</comment>
<feature type="region of interest" description="Disordered" evidence="5">
    <location>
        <begin position="42"/>
        <end position="83"/>
    </location>
</feature>
<feature type="compositionally biased region" description="Polar residues" evidence="5">
    <location>
        <begin position="137"/>
        <end position="154"/>
    </location>
</feature>
<keyword evidence="3 6" id="KW-1133">Transmembrane helix</keyword>
<sequence>MRLAFVSPLNVALLSLALCFTSTWAAAALQLAPHNVNPTDHQSHLYYSSTGDDDGGGGGGGGGGEEGGGGGDNGDDNDDGGGSELQNWSSLIGIVTAIVGNTFIALALNVQRYAHVRLQKRRLWAKERAKQALARIQNGTSGYGTMNNTNGSSDPNDEQLPLYSSDLESRPDADPDTSHEADPLSQSIQSDYSAASKDSTTYLKDPYWWTGQVLITVGETGNFLAYGFAPASIVSPLGVVTLVANCVFAPMMFHERFRARDFWGVIIAVFGVVTVVLSANQKETKLGPHEVWDAITTLAFELYVAISCCLIACLMWLSPRYGNRTILIDLGLVGLFGAYTALSTKGVSSMLSSTLFGAFATPVTYALIFVLLVTAIMQIRYLNKALQRFDSTQVIPIQFVLFTLSVILGSAVLYRDFEQTTAEQALKFVGGCLLTFFGVFLITSGRPPADDDDERLSDDEDIEETLRLSLQNSNQRPAPVPVQPSDQHQPPVTASRRSSKSSKVGFLDNVIKPFSPMRQDDHPQLSEDVSGASSSRSSLEASPLGGSPWKIPTDDVSRRPLIHRQSASVESVVIISEEPQSVPCYPATEPVTPHNGISGSYSSPAGYLQDAATPTTTPRGGLLKTTIQPAHHHHHHSSHHLLINPSPLSSTVNAMIGESLLGDGENPIRRASVRRSRPSLRSSLFVPQDELSDEEGERAPLFSHYDDEPQSAPTAGEPLGDEGEEESNRGLRGRARSLSNTLNEFFGSVRLLRRNTSPAVNTLGRARGENPGG</sequence>
<feature type="transmembrane region" description="Helical" evidence="6">
    <location>
        <begin position="325"/>
        <end position="342"/>
    </location>
</feature>
<feature type="transmembrane region" description="Helical" evidence="6">
    <location>
        <begin position="262"/>
        <end position="280"/>
    </location>
</feature>
<keyword evidence="4 6" id="KW-0472">Membrane</keyword>
<feature type="signal peptide" evidence="7">
    <location>
        <begin position="1"/>
        <end position="25"/>
    </location>
</feature>
<dbReference type="EMBL" id="JAKWBI020000021">
    <property type="protein sequence ID" value="KAJ2905953.1"/>
    <property type="molecule type" value="Genomic_DNA"/>
</dbReference>
<name>A0AAD5RWV7_9PEZI</name>
<feature type="transmembrane region" description="Helical" evidence="6">
    <location>
        <begin position="300"/>
        <end position="318"/>
    </location>
</feature>
<dbReference type="InterPro" id="IPR037185">
    <property type="entry name" value="EmrE-like"/>
</dbReference>
<feature type="transmembrane region" description="Helical" evidence="6">
    <location>
        <begin position="426"/>
        <end position="445"/>
    </location>
</feature>
<comment type="subcellular location">
    <subcellularLocation>
        <location evidence="1">Membrane</location>
        <topology evidence="1">Multi-pass membrane protein</topology>
    </subcellularLocation>
</comment>
<feature type="transmembrane region" description="Helical" evidence="6">
    <location>
        <begin position="88"/>
        <end position="110"/>
    </location>
</feature>
<dbReference type="GO" id="GO:0016020">
    <property type="term" value="C:membrane"/>
    <property type="evidence" value="ECO:0007669"/>
    <property type="project" value="UniProtKB-SubCell"/>
</dbReference>
<dbReference type="Proteomes" id="UP001201980">
    <property type="component" value="Unassembled WGS sequence"/>
</dbReference>
<feature type="compositionally biased region" description="Low complexity" evidence="5">
    <location>
        <begin position="526"/>
        <end position="542"/>
    </location>
</feature>
<dbReference type="SUPFAM" id="SSF103481">
    <property type="entry name" value="Multidrug resistance efflux transporter EmrE"/>
    <property type="match status" value="1"/>
</dbReference>
<feature type="region of interest" description="Disordered" evidence="5">
    <location>
        <begin position="671"/>
        <end position="738"/>
    </location>
</feature>
<evidence type="ECO:0000256" key="6">
    <source>
        <dbReference type="SAM" id="Phobius"/>
    </source>
</evidence>
<evidence type="ECO:0000256" key="3">
    <source>
        <dbReference type="ARBA" id="ARBA00022989"/>
    </source>
</evidence>
<dbReference type="PROSITE" id="PS50330">
    <property type="entry name" value="UIM"/>
    <property type="match status" value="1"/>
</dbReference>
<reference evidence="8" key="1">
    <citation type="submission" date="2022-07" db="EMBL/GenBank/DDBJ databases">
        <title>Draft genome sequence of Zalerion maritima ATCC 34329, a (micro)plastics degrading marine fungus.</title>
        <authorList>
            <person name="Paco A."/>
            <person name="Goncalves M.F.M."/>
            <person name="Rocha-Santos T.A.P."/>
            <person name="Alves A."/>
        </authorList>
    </citation>
    <scope>NUCLEOTIDE SEQUENCE</scope>
    <source>
        <strain evidence="8">ATCC 34329</strain>
    </source>
</reference>
<organism evidence="8 9">
    <name type="scientific">Zalerion maritima</name>
    <dbReference type="NCBI Taxonomy" id="339359"/>
    <lineage>
        <taxon>Eukaryota</taxon>
        <taxon>Fungi</taxon>
        <taxon>Dikarya</taxon>
        <taxon>Ascomycota</taxon>
        <taxon>Pezizomycotina</taxon>
        <taxon>Sordariomycetes</taxon>
        <taxon>Lulworthiomycetidae</taxon>
        <taxon>Lulworthiales</taxon>
        <taxon>Lulworthiaceae</taxon>
        <taxon>Zalerion</taxon>
    </lineage>
</organism>
<dbReference type="InterPro" id="IPR003903">
    <property type="entry name" value="UIM_dom"/>
</dbReference>
<evidence type="ECO:0000313" key="9">
    <source>
        <dbReference type="Proteomes" id="UP001201980"/>
    </source>
</evidence>
<dbReference type="GO" id="GO:0015095">
    <property type="term" value="F:magnesium ion transmembrane transporter activity"/>
    <property type="evidence" value="ECO:0007669"/>
    <property type="project" value="InterPro"/>
</dbReference>
<keyword evidence="9" id="KW-1185">Reference proteome</keyword>
<dbReference type="Pfam" id="PF05653">
    <property type="entry name" value="Mg_trans_NIPA"/>
    <property type="match status" value="1"/>
</dbReference>
<accession>A0AAD5RWV7</accession>
<feature type="transmembrane region" description="Helical" evidence="6">
    <location>
        <begin position="233"/>
        <end position="253"/>
    </location>
</feature>
<gene>
    <name evidence="8" type="ORF">MKZ38_003741</name>
</gene>
<keyword evidence="7" id="KW-0732">Signal</keyword>
<feature type="region of interest" description="Disordered" evidence="5">
    <location>
        <begin position="135"/>
        <end position="192"/>
    </location>
</feature>
<evidence type="ECO:0000256" key="4">
    <source>
        <dbReference type="ARBA" id="ARBA00023136"/>
    </source>
</evidence>
<protein>
    <submittedName>
        <fullName evidence="8">Magnesium transporter NIPA7</fullName>
    </submittedName>
</protein>
<feature type="compositionally biased region" description="Basic and acidic residues" evidence="5">
    <location>
        <begin position="167"/>
        <end position="182"/>
    </location>
</feature>
<keyword evidence="2 6" id="KW-0812">Transmembrane</keyword>
<feature type="region of interest" description="Disordered" evidence="5">
    <location>
        <begin position="469"/>
        <end position="551"/>
    </location>
</feature>
<dbReference type="PANTHER" id="PTHR12570:SF65">
    <property type="entry name" value="MAGNESIUM TRANSPORTER NIPA9-RELATED"/>
    <property type="match status" value="1"/>
</dbReference>
<feature type="transmembrane region" description="Helical" evidence="6">
    <location>
        <begin position="394"/>
        <end position="414"/>
    </location>
</feature>
<evidence type="ECO:0000256" key="7">
    <source>
        <dbReference type="SAM" id="SignalP"/>
    </source>
</evidence>